<proteinExistence type="predicted"/>
<dbReference type="Pfam" id="PF10987">
    <property type="entry name" value="DUF2806"/>
    <property type="match status" value="1"/>
</dbReference>
<dbReference type="InterPro" id="IPR021254">
    <property type="entry name" value="DUF2806"/>
</dbReference>
<keyword evidence="1" id="KW-0614">Plasmid</keyword>
<protein>
    <recommendedName>
        <fullName evidence="3">DUF2806 domain-containing protein</fullName>
    </recommendedName>
</protein>
<evidence type="ECO:0008006" key="3">
    <source>
        <dbReference type="Google" id="ProtNLM"/>
    </source>
</evidence>
<sequence length="343" mass="38033">MTVQLPGEQLLIRLWTSLDRGVSGFLKPWQMKREARAQLQSRERETLVIAQAEKDADEIRAGRKKVVQDGASIRLLPGNAEVVDGRAEPVLDPQSLLTAAADSRAINLLREEINIAKTILKAEGVLRDDPTEPPATFADSDWLYRWRACASQMSSDELQSLFGNVLAGEIKAPGTFSLRTLDFLKNLSREEAEKIQFVCPFITDRRFILMYGVMQTPQVYHDNPEFPFFLQELGLLSGLGYMGNVLQRFASDSTAIFHRVLTINDRAIVVRGPDSTAVLELHGFKTTPLGTEALSLCPMPAPPEYVRAVAEHCKTKGFDVSIASCRARAEGIAGVELFDEVSI</sequence>
<reference evidence="1 2" key="1">
    <citation type="submission" date="2019-08" db="EMBL/GenBank/DDBJ databases">
        <authorList>
            <person name="Herpell B J."/>
        </authorList>
    </citation>
    <scope>NUCLEOTIDE SEQUENCE [LARGE SCALE GENOMIC DNA]</scope>
    <source>
        <strain evidence="2">Msb3</strain>
        <plasmid evidence="1 2">pI</plasmid>
    </source>
</reference>
<organism evidence="1 2">
    <name type="scientific">Paraburkholderia dioscoreae</name>
    <dbReference type="NCBI Taxonomy" id="2604047"/>
    <lineage>
        <taxon>Bacteria</taxon>
        <taxon>Pseudomonadati</taxon>
        <taxon>Pseudomonadota</taxon>
        <taxon>Betaproteobacteria</taxon>
        <taxon>Burkholderiales</taxon>
        <taxon>Burkholderiaceae</taxon>
        <taxon>Paraburkholderia</taxon>
    </lineage>
</organism>
<keyword evidence="2" id="KW-1185">Reference proteome</keyword>
<evidence type="ECO:0000313" key="1">
    <source>
        <dbReference type="EMBL" id="VVD30884.1"/>
    </source>
</evidence>
<evidence type="ECO:0000313" key="2">
    <source>
        <dbReference type="Proteomes" id="UP000325811"/>
    </source>
</evidence>
<gene>
    <name evidence="1" type="ORF">PDMSB3_0048</name>
</gene>
<dbReference type="KEGG" id="pdio:PDMSB3_0048.2"/>
<name>A0A5Q4Z2Q6_9BURK</name>
<dbReference type="RefSeq" id="WP_165189814.1">
    <property type="nucleotide sequence ID" value="NZ_LR699555.1"/>
</dbReference>
<dbReference type="EMBL" id="LR699555">
    <property type="protein sequence ID" value="VVD30884.1"/>
    <property type="molecule type" value="Genomic_DNA"/>
</dbReference>
<geneLocation type="plasmid" evidence="1 2">
    <name>pI</name>
</geneLocation>
<accession>A0A5Q4Z2Q6</accession>
<dbReference type="Proteomes" id="UP000325811">
    <property type="component" value="Plasmid pI"/>
</dbReference>
<dbReference type="AlphaFoldDB" id="A0A5Q4Z2Q6"/>